<keyword evidence="3" id="KW-1185">Reference proteome</keyword>
<protein>
    <submittedName>
        <fullName evidence="2">Glycosyltransferase</fullName>
    </submittedName>
</protein>
<dbReference type="Gene3D" id="3.40.50.2000">
    <property type="entry name" value="Glycogen Phosphorylase B"/>
    <property type="match status" value="1"/>
</dbReference>
<gene>
    <name evidence="2" type="ORF">ASILVAE211_00240</name>
</gene>
<proteinExistence type="predicted"/>
<evidence type="ECO:0000313" key="2">
    <source>
        <dbReference type="EMBL" id="MCB8873593.1"/>
    </source>
</evidence>
<sequence length="894" mass="98756">MHMRSSAKLSKVHYWLQDKTDQNFGDYLTEFFLEYLFLPTPSEARGIHLVGSVLDDMFVSPEASQDHAVVFWGCGLRKPDGLSEGQRSRAQVLAVRGPLSRSQLRLGAHIPCSDPGFLVAALYDPKPASAFAGCRLCIPHFLDQRTDAELLALTGCDLVLRPNIAASLEAIGPFIDAIAAADFVLTASLHGAVMAAAYRRPFAFWDSGCIDLPFKWADLAASMGLACKFQNDLDGAKAWYAAVENDIRLPEAWRLLINPPLLIRPEALLLIARHYTSGPQAVSLETFAGAFGSHGASSARFAERIRLYIKTADAVYEDRDRLAALGEAQQADHAENTRNLADEIARYEERDTRQRRALDETRSLAEHHRDDADQARSELSHLAAAKTEIDQALARLREDYYATLSKLDDLSHQLMARDQRIADLHGSTSWRITRPLRGLVTWFPGPARLLRGAARAAWRTMTVQWLPSRTQRTASITAPPIPADPLAVTAACVPESAAKDGNIDDFVPPPKFCLGNDNTPKALIIDSRYPRTDRDSGSLDAFNMIRTLQSFGYDVLFAATAEYDSINAYGIALQNHGVTVIAAADFGSLQSFLQQHGRHLTLAILSRVECGGLYIDHMRRLAPQARVIFNTVDLHHIRMDREAALTDDRPLRHEASRLEERERYLIRMADVTFVAASSDRDRARSLVPGADIVLMPIARCIPGRRAGFQARHGIGFIGGFEHSPNLDAVRYFLDEIWPKVRARLPDAEFHIIGADMPPWLRDLTMPGVDIVGFVPELDPWLDWLRLTVAPLRYGAGAKGKVVSSFSFGLPCVMSSMAAEGMDIDGMAARLLADEPDVFASIIARLYQDPAEWQLLSGACLTIARQRHSLGRGRRILAEVLGQLGLPAEPMAIAA</sequence>
<comment type="caution">
    <text evidence="2">The sequence shown here is derived from an EMBL/GenBank/DDBJ whole genome shotgun (WGS) entry which is preliminary data.</text>
</comment>
<dbReference type="Proteomes" id="UP000708298">
    <property type="component" value="Unassembled WGS sequence"/>
</dbReference>
<dbReference type="Pfam" id="PF13692">
    <property type="entry name" value="Glyco_trans_1_4"/>
    <property type="match status" value="1"/>
</dbReference>
<dbReference type="EMBL" id="JAESVB010000001">
    <property type="protein sequence ID" value="MCB8873593.1"/>
    <property type="molecule type" value="Genomic_DNA"/>
</dbReference>
<feature type="region of interest" description="Disordered" evidence="1">
    <location>
        <begin position="351"/>
        <end position="374"/>
    </location>
</feature>
<reference evidence="2" key="2">
    <citation type="submission" date="2021-01" db="EMBL/GenBank/DDBJ databases">
        <authorList>
            <person name="Mieszkin S."/>
            <person name="Pouder E."/>
            <person name="Alain K."/>
        </authorList>
    </citation>
    <scope>NUCLEOTIDE SEQUENCE</scope>
    <source>
        <strain evidence="2">HW T2.11</strain>
    </source>
</reference>
<reference evidence="2" key="1">
    <citation type="journal article" date="2021" name="Microorganisms">
        <title>Acidisoma silvae sp. nov. and Acidisomacellulosilytica sp. nov., Two Acidophilic Bacteria Isolated from Decaying Wood, Hydrolyzing Cellulose and Producing Poly-3-hydroxybutyrate.</title>
        <authorList>
            <person name="Mieszkin S."/>
            <person name="Pouder E."/>
            <person name="Uroz S."/>
            <person name="Simon-Colin C."/>
            <person name="Alain K."/>
        </authorList>
    </citation>
    <scope>NUCLEOTIDE SEQUENCE</scope>
    <source>
        <strain evidence="2">HW T2.11</strain>
    </source>
</reference>
<name>A0A963YMY3_9PROT</name>
<dbReference type="RefSeq" id="WP_227319283.1">
    <property type="nucleotide sequence ID" value="NZ_JAESVB010000001.1"/>
</dbReference>
<evidence type="ECO:0000313" key="3">
    <source>
        <dbReference type="Proteomes" id="UP000708298"/>
    </source>
</evidence>
<dbReference type="AlphaFoldDB" id="A0A963YMY3"/>
<accession>A0A963YMY3</accession>
<evidence type="ECO:0000256" key="1">
    <source>
        <dbReference type="SAM" id="MobiDB-lite"/>
    </source>
</evidence>
<dbReference type="SUPFAM" id="SSF53756">
    <property type="entry name" value="UDP-Glycosyltransferase/glycogen phosphorylase"/>
    <property type="match status" value="1"/>
</dbReference>
<organism evidence="2 3">
    <name type="scientific">Acidisoma silvae</name>
    <dbReference type="NCBI Taxonomy" id="2802396"/>
    <lineage>
        <taxon>Bacteria</taxon>
        <taxon>Pseudomonadati</taxon>
        <taxon>Pseudomonadota</taxon>
        <taxon>Alphaproteobacteria</taxon>
        <taxon>Acetobacterales</taxon>
        <taxon>Acidocellaceae</taxon>
        <taxon>Acidisoma</taxon>
    </lineage>
</organism>